<sequence length="1933" mass="208434">MGLHKLTAGDGYTYLLRQVAVADGTDLGRASLTDYYSSKGETPGRWVGSGLAALGRPVSRDPDNPLVQQLWGVPKGSEVTEDQMKALFGEGLHPNATKITEHLTGIGVWVDGAHAAAKLGRPFRLGANENDFTRRLRGAYSSYNHTIGRATNAPLDPEVRAEIRTTVAAEMFVERYGRTHLDERELTGFIARLSRLDTTAVAGYDLTFTPVKSVSALWALAPLSIAKTIEDCHHKAVADTLAFLESQACFSRMGTNGVAQVDAGGFIAAAFDHRDSRAGDPNLHTHVAVSNKVCAIGPDGIPRWLALDGQPLYKAKVSASELYNTLCEANLIAELGVSFANDTPEPGKRPVREIVGMSAQLIDVWSSRRAAIEHRVGQLAKDFQQVHGREPSAVEMLALSQQATLETRAAKHEPRSLAEQRHQWRTEAIGALGSHRELDAMVAALTSGRAPRERVTVTEQWVAEQAAKVIGTVSASRSTWQINHVRAEVSRVLRYTDCHDTPQVAERIIAAALGTHSIALTTTADTEMNEPDVLRRRDGASVYTRHDTTAYTSAEILAAERRILHAAGLSGGHVVDDDSIGLALLEAHAQHGAELNDGQQTLLRDMATSGARVQLALAPAGTGKTTAMAPLAAAWANSGGNVIGLAPTAAAAEVLAADLGAATDTIDKLVQLSGRGGGPPPAADDPARTWFDHIGPQTLIVVDEAGMASTTGLDAVISHALAHGASVRLIGDDKQLASVAAGGVLRDIVAQHGALTLSDVVRFTDPIIGAAEGAASLALRDGDPTGIAFYLDHSRVHVGAEHVAADMAYQAWAEAIGEGRDALLIAPTNELVAELNERARLDRLRGDPHPDNTRTVTLSDGLTASVGDWILTRSNARWLHIPGGGWVKNGHRWVIKDINDRGTITVSRLTGSDTESMARLPARYVQTNTTLGYARTINGAQGSTARHECHVVGSDTLTREQLYVALTRGRRENHIYFSTSEADPHAILTPKATHPPTAVDILSGILRRDGAQISAHSTQRAERDPFTRLARAADMYTDALSSAAEQLAGTDTMARIDAAATALRPDITNAEAWPVLRRNLALLALDGHDPQQALAHAAQRPLGNATDPAAVLDWRLPTPDNSALDIVGPLRWLPSIPTVLQDNSAWARYLSARAQLVEDIAEQIREKARAWTPATAPIWARPLAGQRPGLLAEIAVFRAAHDVDPADTRITGPTQHANRSASFQALLHQRLDAALISGGHGATRWRTLADNVDPNITADPFWPRLATHLDQAARAGADVTALVDEAMARHGALPDELPAAALWWRLAGTLAPATLDASNERLRPPWTAELHRILGSAAAETITGDPAWPALVNAVNASDWPPADLLAAAAEYLLDALDDDAIRPDEYARVLTYRVELLTHYAADIDTDIPHPADSVGQSLNEPPLHPIGTDHLADPGQDEYLSYDSEFEDSLGDLDFYSLLTERPAATPNLDIDITELRARCAEAKARARALAEAVLSARGGPAEQAAAGELIALHRRHVEQRPYQHDVAHAHAGWVAAEAAYEAQQYRITQLEKLIARAESEHDQNLAQAYRERRGDLAADATDLGMAVMRSRAERDTATARLHAIAGGPDRVVTAEDIEARRAAAVHADIAALNTARAEARELDNQLSRAEARTARTFAENPAREREQAHGATLTTERDLMVLRAEVDFVEAAGSRSPATVYSPPAGDRAWEELDEPARAVVETITASMQSVHVLTLGPDADKHHALAAITAAATGKGRHVLAMPATETATAFAEHHRYAERSTDPATTLQRIDNGQWTIPPGHLLVIDDADHLDPAQLRYFTEHAGRTNTKLLLLHTPTKSRTPAHSLIDALADNLPWAQRLGTLTTDRDTAIDRAATHLRQHDPVTTEDREAAHLLARRDTLRDTYQTQYKPRLRNHTHEHTRDHGLDI</sequence>
<keyword evidence="3" id="KW-0269">Exonuclease</keyword>
<reference evidence="3 4" key="1">
    <citation type="submission" date="2017-07" db="EMBL/GenBank/DDBJ databases">
        <title>The new phylogeny of genus Mycobacterium.</title>
        <authorList>
            <person name="Tortoli E."/>
            <person name="Trovato A."/>
            <person name="Cirillo D.M."/>
        </authorList>
    </citation>
    <scope>NUCLEOTIDE SEQUENCE [LARGE SCALE GENOMIC DNA]</scope>
    <source>
        <strain evidence="3 4">ATCC 33027</strain>
    </source>
</reference>
<name>A0A255DGH7_9MYCO</name>
<dbReference type="SUPFAM" id="SSF55464">
    <property type="entry name" value="Origin of replication-binding domain, RBD-like"/>
    <property type="match status" value="1"/>
</dbReference>
<dbReference type="CDD" id="cd18809">
    <property type="entry name" value="SF1_C_RecD"/>
    <property type="match status" value="1"/>
</dbReference>
<feature type="coiled-coil region" evidence="1">
    <location>
        <begin position="1543"/>
        <end position="1570"/>
    </location>
</feature>
<evidence type="ECO:0000256" key="1">
    <source>
        <dbReference type="SAM" id="Coils"/>
    </source>
</evidence>
<keyword evidence="3" id="KW-0378">Hydrolase</keyword>
<dbReference type="Pfam" id="PF13604">
    <property type="entry name" value="AAA_30"/>
    <property type="match status" value="2"/>
</dbReference>
<dbReference type="EMBL" id="NOZR01000037">
    <property type="protein sequence ID" value="OYN74723.1"/>
    <property type="molecule type" value="Genomic_DNA"/>
</dbReference>
<dbReference type="Gene3D" id="2.30.30.940">
    <property type="match status" value="1"/>
</dbReference>
<dbReference type="OrthoDB" id="4524286at2"/>
<dbReference type="GO" id="GO:0043139">
    <property type="term" value="F:5'-3' DNA helicase activity"/>
    <property type="evidence" value="ECO:0007669"/>
    <property type="project" value="TreeGrafter"/>
</dbReference>
<evidence type="ECO:0000313" key="4">
    <source>
        <dbReference type="Proteomes" id="UP000216063"/>
    </source>
</evidence>
<protein>
    <submittedName>
        <fullName evidence="3">Exonuclease V subunit alpha</fullName>
    </submittedName>
</protein>
<comment type="caution">
    <text evidence="3">The sequence shown here is derived from an EMBL/GenBank/DDBJ whole genome shotgun (WGS) entry which is preliminary data.</text>
</comment>
<dbReference type="InterPro" id="IPR050534">
    <property type="entry name" value="Coronavir_polyprotein_1ab"/>
</dbReference>
<dbReference type="InterPro" id="IPR027417">
    <property type="entry name" value="P-loop_NTPase"/>
</dbReference>
<dbReference type="SUPFAM" id="SSF52540">
    <property type="entry name" value="P-loop containing nucleoside triphosphate hydrolases"/>
    <property type="match status" value="2"/>
</dbReference>
<keyword evidence="4" id="KW-1185">Reference proteome</keyword>
<dbReference type="InterPro" id="IPR014862">
    <property type="entry name" value="TrwC"/>
</dbReference>
<keyword evidence="3" id="KW-0540">Nuclease</keyword>
<evidence type="ECO:0000313" key="3">
    <source>
        <dbReference type="EMBL" id="OYN74723.1"/>
    </source>
</evidence>
<dbReference type="PANTHER" id="PTHR43788">
    <property type="entry name" value="DNA2/NAM7 HELICASE FAMILY MEMBER"/>
    <property type="match status" value="1"/>
</dbReference>
<accession>A0A255DGH7</accession>
<organism evidence="3 4">
    <name type="scientific">Mycolicibacterium sphagni</name>
    <dbReference type="NCBI Taxonomy" id="1786"/>
    <lineage>
        <taxon>Bacteria</taxon>
        <taxon>Bacillati</taxon>
        <taxon>Actinomycetota</taxon>
        <taxon>Actinomycetes</taxon>
        <taxon>Mycobacteriales</taxon>
        <taxon>Mycobacteriaceae</taxon>
        <taxon>Mycolicibacterium</taxon>
    </lineage>
</organism>
<gene>
    <name evidence="3" type="ORF">CG716_27560</name>
</gene>
<dbReference type="NCBIfam" id="NF041492">
    <property type="entry name" value="MobF"/>
    <property type="match status" value="1"/>
</dbReference>
<dbReference type="GO" id="GO:0004527">
    <property type="term" value="F:exonuclease activity"/>
    <property type="evidence" value="ECO:0007669"/>
    <property type="project" value="UniProtKB-KW"/>
</dbReference>
<evidence type="ECO:0000259" key="2">
    <source>
        <dbReference type="Pfam" id="PF08751"/>
    </source>
</evidence>
<dbReference type="RefSeq" id="WP_094484323.1">
    <property type="nucleotide sequence ID" value="NZ_NOZR01000037.1"/>
</dbReference>
<dbReference type="Proteomes" id="UP000216063">
    <property type="component" value="Unassembled WGS sequence"/>
</dbReference>
<proteinExistence type="predicted"/>
<dbReference type="PANTHER" id="PTHR43788:SF8">
    <property type="entry name" value="DNA-BINDING PROTEIN SMUBP-2"/>
    <property type="match status" value="1"/>
</dbReference>
<keyword evidence="1" id="KW-0175">Coiled coil</keyword>
<dbReference type="Gene3D" id="3.40.50.300">
    <property type="entry name" value="P-loop containing nucleotide triphosphate hydrolases"/>
    <property type="match status" value="2"/>
</dbReference>
<feature type="domain" description="TrwC relaxase" evidence="2">
    <location>
        <begin position="8"/>
        <end position="428"/>
    </location>
</feature>
<dbReference type="Pfam" id="PF08751">
    <property type="entry name" value="TrwC"/>
    <property type="match status" value="1"/>
</dbReference>